<keyword evidence="2" id="KW-0472">Membrane</keyword>
<feature type="region of interest" description="Disordered" evidence="1">
    <location>
        <begin position="224"/>
        <end position="249"/>
    </location>
</feature>
<evidence type="ECO:0000313" key="4">
    <source>
        <dbReference type="EMBL" id="KAJ7688120.1"/>
    </source>
</evidence>
<evidence type="ECO:0000256" key="2">
    <source>
        <dbReference type="SAM" id="Phobius"/>
    </source>
</evidence>
<feature type="domain" description="SUZ" evidence="3">
    <location>
        <begin position="148"/>
        <end position="218"/>
    </location>
</feature>
<dbReference type="PROSITE" id="PS51673">
    <property type="entry name" value="SUZ"/>
    <property type="match status" value="1"/>
</dbReference>
<proteinExistence type="predicted"/>
<evidence type="ECO:0000256" key="1">
    <source>
        <dbReference type="SAM" id="MobiDB-lite"/>
    </source>
</evidence>
<organism evidence="4 5">
    <name type="scientific">Mycena rosella</name>
    <name type="common">Pink bonnet</name>
    <name type="synonym">Agaricus rosellus</name>
    <dbReference type="NCBI Taxonomy" id="1033263"/>
    <lineage>
        <taxon>Eukaryota</taxon>
        <taxon>Fungi</taxon>
        <taxon>Dikarya</taxon>
        <taxon>Basidiomycota</taxon>
        <taxon>Agaricomycotina</taxon>
        <taxon>Agaricomycetes</taxon>
        <taxon>Agaricomycetidae</taxon>
        <taxon>Agaricales</taxon>
        <taxon>Marasmiineae</taxon>
        <taxon>Mycenaceae</taxon>
        <taxon>Mycena</taxon>
    </lineage>
</organism>
<name>A0AAD7DC07_MYCRO</name>
<accession>A0AAD7DC07</accession>
<feature type="region of interest" description="Disordered" evidence="1">
    <location>
        <begin position="159"/>
        <end position="198"/>
    </location>
</feature>
<dbReference type="Pfam" id="PF12752">
    <property type="entry name" value="SUZ"/>
    <property type="match status" value="1"/>
</dbReference>
<dbReference type="Proteomes" id="UP001221757">
    <property type="component" value="Unassembled WGS sequence"/>
</dbReference>
<evidence type="ECO:0000313" key="5">
    <source>
        <dbReference type="Proteomes" id="UP001221757"/>
    </source>
</evidence>
<comment type="caution">
    <text evidence="4">The sequence shown here is derived from an EMBL/GenBank/DDBJ whole genome shotgun (WGS) entry which is preliminary data.</text>
</comment>
<keyword evidence="2" id="KW-0812">Transmembrane</keyword>
<evidence type="ECO:0000259" key="3">
    <source>
        <dbReference type="PROSITE" id="PS51673"/>
    </source>
</evidence>
<feature type="transmembrane region" description="Helical" evidence="2">
    <location>
        <begin position="303"/>
        <end position="323"/>
    </location>
</feature>
<dbReference type="EMBL" id="JARKIE010000081">
    <property type="protein sequence ID" value="KAJ7688120.1"/>
    <property type="molecule type" value="Genomic_DNA"/>
</dbReference>
<keyword evidence="5" id="KW-1185">Reference proteome</keyword>
<protein>
    <recommendedName>
        <fullName evidence="3">SUZ domain-containing protein</fullName>
    </recommendedName>
</protein>
<keyword evidence="2" id="KW-1133">Transmembrane helix</keyword>
<reference evidence="4" key="1">
    <citation type="submission" date="2023-03" db="EMBL/GenBank/DDBJ databases">
        <title>Massive genome expansion in bonnet fungi (Mycena s.s.) driven by repeated elements and novel gene families across ecological guilds.</title>
        <authorList>
            <consortium name="Lawrence Berkeley National Laboratory"/>
            <person name="Harder C.B."/>
            <person name="Miyauchi S."/>
            <person name="Viragh M."/>
            <person name="Kuo A."/>
            <person name="Thoen E."/>
            <person name="Andreopoulos B."/>
            <person name="Lu D."/>
            <person name="Skrede I."/>
            <person name="Drula E."/>
            <person name="Henrissat B."/>
            <person name="Morin E."/>
            <person name="Kohler A."/>
            <person name="Barry K."/>
            <person name="LaButti K."/>
            <person name="Morin E."/>
            <person name="Salamov A."/>
            <person name="Lipzen A."/>
            <person name="Mereny Z."/>
            <person name="Hegedus B."/>
            <person name="Baldrian P."/>
            <person name="Stursova M."/>
            <person name="Weitz H."/>
            <person name="Taylor A."/>
            <person name="Grigoriev I.V."/>
            <person name="Nagy L.G."/>
            <person name="Martin F."/>
            <person name="Kauserud H."/>
        </authorList>
    </citation>
    <scope>NUCLEOTIDE SEQUENCE</scope>
    <source>
        <strain evidence="4">CBHHK067</strain>
    </source>
</reference>
<sequence length="582" mass="62675">MVERAQIFYSIYRDVEEIVVEGRYESKDQVGAGGVTQLANELEASEFTVKVVAVKVVIHHVPCGSNTTKHLSAFLIQSATHLAPRSSSSLAFARRFTHPPPSKDDHRRMGPTCAIHLRTPPRPARTVRRAIPVCDDWEDNNVAAAAEPEDNQRIWDTAPHIADPKPESMPTLILSPSSSHAAPAPPQPPSSSSRRCEMLKEREARYQEVREPIFGKEASAAATAAAGAEMRNPHGLQKQSPSAEAAASKRLPRIPTPSIPCALSSSVLVRVPLPLLVTHTAHLSRVVPLPSHLSLHWRYFRSLCILPTSASLVLPFLATYLIYFPRPPFPRWDVCAAAPVYLPRRYTFSSFIHQVCSPHAPDALMPLLDSALAQFGVGIGCAFLLPSLFSIFFSPRYARCAVWAQAVWSAKSCVRWRAHLVGAGEVETSLRIAAGGIGVRAGRALTGTGGRLGESMSARDAAGIGLQQSGRRARRARTGVTRTGRRRELRAVGGVGGVSGGLEDACVAESWQAWDGEPVACEAPERLASSQRRGGVPAGPRACGRLYAVLSCGVSVRTRGTCGRTWRVLTMVGAMVSGGGAD</sequence>
<dbReference type="AlphaFoldDB" id="A0AAD7DC07"/>
<dbReference type="InterPro" id="IPR024771">
    <property type="entry name" value="SUZ"/>
</dbReference>
<gene>
    <name evidence="4" type="ORF">B0H17DRAFT_1332217</name>
</gene>
<feature type="transmembrane region" description="Helical" evidence="2">
    <location>
        <begin position="371"/>
        <end position="393"/>
    </location>
</feature>